<feature type="domain" description="Arb2-like" evidence="13">
    <location>
        <begin position="524"/>
        <end position="721"/>
    </location>
</feature>
<dbReference type="InterPro" id="IPR023801">
    <property type="entry name" value="His_deacetylse_dom"/>
</dbReference>
<dbReference type="Gene3D" id="3.40.800.20">
    <property type="entry name" value="Histone deacetylase domain"/>
    <property type="match status" value="1"/>
</dbReference>
<evidence type="ECO:0000313" key="14">
    <source>
        <dbReference type="EMBL" id="KAG0011673.1"/>
    </source>
</evidence>
<dbReference type="Proteomes" id="UP000703661">
    <property type="component" value="Unassembled WGS sequence"/>
</dbReference>
<dbReference type="InterPro" id="IPR019154">
    <property type="entry name" value="Arb2-like_domain"/>
</dbReference>
<keyword evidence="5" id="KW-0378">Hydrolase</keyword>
<feature type="compositionally biased region" description="Polar residues" evidence="11">
    <location>
        <begin position="8"/>
        <end position="22"/>
    </location>
</feature>
<comment type="catalytic activity">
    <reaction evidence="10">
        <text>N(6)-acetyl-L-lysyl-[histone] + H2O = L-lysyl-[histone] + acetate</text>
        <dbReference type="Rhea" id="RHEA:58196"/>
        <dbReference type="Rhea" id="RHEA-COMP:9845"/>
        <dbReference type="Rhea" id="RHEA-COMP:11338"/>
        <dbReference type="ChEBI" id="CHEBI:15377"/>
        <dbReference type="ChEBI" id="CHEBI:29969"/>
        <dbReference type="ChEBI" id="CHEBI:30089"/>
        <dbReference type="ChEBI" id="CHEBI:61930"/>
        <dbReference type="EC" id="3.5.1.98"/>
    </reaction>
</comment>
<dbReference type="Pfam" id="PF00850">
    <property type="entry name" value="Hist_deacetyl"/>
    <property type="match status" value="1"/>
</dbReference>
<protein>
    <recommendedName>
        <fullName evidence="3">histone deacetylase</fullName>
        <ecNumber evidence="3">3.5.1.98</ecNumber>
    </recommendedName>
</protein>
<feature type="region of interest" description="Disordered" evidence="11">
    <location>
        <begin position="799"/>
        <end position="911"/>
    </location>
</feature>
<dbReference type="Pfam" id="PF09757">
    <property type="entry name" value="Arb2-like"/>
    <property type="match status" value="1"/>
</dbReference>
<dbReference type="FunFam" id="3.40.800.20:FF:000005">
    <property type="entry name" value="histone deacetylase 6"/>
    <property type="match status" value="1"/>
</dbReference>
<dbReference type="EMBL" id="JAAAID010001106">
    <property type="protein sequence ID" value="KAG0011673.1"/>
    <property type="molecule type" value="Genomic_DNA"/>
</dbReference>
<feature type="compositionally biased region" description="Low complexity" evidence="11">
    <location>
        <begin position="29"/>
        <end position="64"/>
    </location>
</feature>
<evidence type="ECO:0000256" key="6">
    <source>
        <dbReference type="ARBA" id="ARBA00022853"/>
    </source>
</evidence>
<feature type="compositionally biased region" description="Polar residues" evidence="11">
    <location>
        <begin position="894"/>
        <end position="911"/>
    </location>
</feature>
<feature type="domain" description="Histone deacetylase" evidence="12">
    <location>
        <begin position="138"/>
        <end position="435"/>
    </location>
</feature>
<dbReference type="GO" id="GO:0000118">
    <property type="term" value="C:histone deacetylase complex"/>
    <property type="evidence" value="ECO:0007669"/>
    <property type="project" value="TreeGrafter"/>
</dbReference>
<evidence type="ECO:0000256" key="2">
    <source>
        <dbReference type="ARBA" id="ARBA00007738"/>
    </source>
</evidence>
<evidence type="ECO:0000259" key="13">
    <source>
        <dbReference type="Pfam" id="PF09757"/>
    </source>
</evidence>
<evidence type="ECO:0000256" key="4">
    <source>
        <dbReference type="ARBA" id="ARBA00022491"/>
    </source>
</evidence>
<evidence type="ECO:0000256" key="1">
    <source>
        <dbReference type="ARBA" id="ARBA00004123"/>
    </source>
</evidence>
<dbReference type="PANTHER" id="PTHR10625:SF5">
    <property type="entry name" value="HISTONE DEACETYLASE"/>
    <property type="match status" value="1"/>
</dbReference>
<dbReference type="InterPro" id="IPR023696">
    <property type="entry name" value="Ureohydrolase_dom_sf"/>
</dbReference>
<keyword evidence="9" id="KW-0539">Nucleus</keyword>
<dbReference type="PANTHER" id="PTHR10625">
    <property type="entry name" value="HISTONE DEACETYLASE HDAC1-RELATED"/>
    <property type="match status" value="1"/>
</dbReference>
<keyword evidence="7" id="KW-0805">Transcription regulation</keyword>
<organism evidence="14 15">
    <name type="scientific">Entomortierella chlamydospora</name>
    <dbReference type="NCBI Taxonomy" id="101097"/>
    <lineage>
        <taxon>Eukaryota</taxon>
        <taxon>Fungi</taxon>
        <taxon>Fungi incertae sedis</taxon>
        <taxon>Mucoromycota</taxon>
        <taxon>Mortierellomycotina</taxon>
        <taxon>Mortierellomycetes</taxon>
        <taxon>Mortierellales</taxon>
        <taxon>Mortierellaceae</taxon>
        <taxon>Entomortierella</taxon>
    </lineage>
</organism>
<keyword evidence="8" id="KW-0804">Transcription</keyword>
<keyword evidence="6" id="KW-0156">Chromatin regulator</keyword>
<evidence type="ECO:0000259" key="12">
    <source>
        <dbReference type="Pfam" id="PF00850"/>
    </source>
</evidence>
<evidence type="ECO:0000313" key="15">
    <source>
        <dbReference type="Proteomes" id="UP000703661"/>
    </source>
</evidence>
<gene>
    <name evidence="14" type="primary">HDA1_1</name>
    <name evidence="14" type="ORF">BGZ80_000513</name>
</gene>
<comment type="subcellular location">
    <subcellularLocation>
        <location evidence="1">Nucleus</location>
    </subcellularLocation>
</comment>
<sequence length="911" mass="99948">MASMDGITPTSTIQSDYDQDLTNGAVDLSKTPSSSSSFSGSNNLDSAISSSSPRSSTPASATDSYQDSQAIASNSDTPNHIQNRIDNAEESSLNSNASLLTVAVAPQPDVIDEKSTRTGYVYDVRMRFHSNVHGDQDHPEDPRRIWKIFDALKKNSCISRMIKVPSREATDEELGYVHTTEHINSISSTPDMPLEDLLELANSYNSIYLNNTSAFCARLSCGSLLELCNAVATGQVLNGVAIVRPPGHHAEPDEAGGFCLYNNVAVAARYLQRQHGLKKIFIMDWDVHHGNGTQKAFIDDPDVVYCSIHRFDDGSFYPGDPVAAAHTAVGEGAGRGRNINIPWPCSGMGDSEYIYAFHKVVMPIVYEFAPDFILVSAGFDAAKGDHIGENLVTPSAYGHMTHMLKSLAGGKIVLALEGGYNLESIAVSGLACTKALLSDPIDALEPIIPNEVCVQTIHEVMEVQSRYWKSLTPMYIDPMDEGVSLSNVVELAKVLGVYRTEFLYQRHKMLKLPLSNPTYQTDFLDSVHTTGEFCARTLGASNILRPDKSVLVDSVAQYVDRIVASNNELIDIVIPFQPATEDEKTTLKEKSTELLTDIWDNYAVITGDQRRIVLLAVGFGCHCMVSFMNERQKDVTRLVSCAVLVPGEDEVLPMVTKRLSNWYMENSFVVVSDDHPAWERTNQKLNSRSGNLVRSGKPLEKLSEQLLNLNNTLFNQIDDKLKSLPPFPEDQHESKPIETFMDVLSSISEPRTSEPSTGVANSAGVHSRDVAMPPRQQQLSTPSSYQNFQESLARISSLHSSLSQSSPGIGSNNGPLAPSATRYSSSSPISPPSPLVDRVSLTTGNASQRSQPYPSLSSRSQQQQQPGANSPSLSIHQYDQYSGSPHQRELQDYSPRNQSQQVYSQRQSTQK</sequence>
<evidence type="ECO:0000256" key="10">
    <source>
        <dbReference type="ARBA" id="ARBA00048287"/>
    </source>
</evidence>
<reference evidence="14" key="1">
    <citation type="journal article" date="2020" name="Fungal Divers.">
        <title>Resolving the Mortierellaceae phylogeny through synthesis of multi-gene phylogenetics and phylogenomics.</title>
        <authorList>
            <person name="Vandepol N."/>
            <person name="Liber J."/>
            <person name="Desiro A."/>
            <person name="Na H."/>
            <person name="Kennedy M."/>
            <person name="Barry K."/>
            <person name="Grigoriev I.V."/>
            <person name="Miller A.N."/>
            <person name="O'Donnell K."/>
            <person name="Stajich J.E."/>
            <person name="Bonito G."/>
        </authorList>
    </citation>
    <scope>NUCLEOTIDE SEQUENCE</scope>
    <source>
        <strain evidence="14">NRRL 2769</strain>
    </source>
</reference>
<keyword evidence="4" id="KW-0678">Repressor</keyword>
<evidence type="ECO:0000256" key="5">
    <source>
        <dbReference type="ARBA" id="ARBA00022801"/>
    </source>
</evidence>
<dbReference type="GO" id="GO:0040029">
    <property type="term" value="P:epigenetic regulation of gene expression"/>
    <property type="evidence" value="ECO:0007669"/>
    <property type="project" value="TreeGrafter"/>
</dbReference>
<feature type="compositionally biased region" description="Polar residues" evidence="11">
    <location>
        <begin position="65"/>
        <end position="82"/>
    </location>
</feature>
<feature type="compositionally biased region" description="Polar residues" evidence="11">
    <location>
        <begin position="873"/>
        <end position="885"/>
    </location>
</feature>
<dbReference type="InterPro" id="IPR037138">
    <property type="entry name" value="His_deacetylse_dom_sf"/>
</dbReference>
<dbReference type="PRINTS" id="PR01270">
    <property type="entry name" value="HDASUPER"/>
</dbReference>
<dbReference type="AlphaFoldDB" id="A0A9P6MS50"/>
<dbReference type="EC" id="3.5.1.98" evidence="3"/>
<dbReference type="SUPFAM" id="SSF52768">
    <property type="entry name" value="Arginase/deacetylase"/>
    <property type="match status" value="1"/>
</dbReference>
<feature type="region of interest" description="Disordered" evidence="11">
    <location>
        <begin position="1"/>
        <end position="82"/>
    </location>
</feature>
<evidence type="ECO:0000256" key="8">
    <source>
        <dbReference type="ARBA" id="ARBA00023163"/>
    </source>
</evidence>
<evidence type="ECO:0000256" key="11">
    <source>
        <dbReference type="SAM" id="MobiDB-lite"/>
    </source>
</evidence>
<dbReference type="InterPro" id="IPR000286">
    <property type="entry name" value="HDACs"/>
</dbReference>
<feature type="compositionally biased region" description="Low complexity" evidence="11">
    <location>
        <begin position="847"/>
        <end position="872"/>
    </location>
</feature>
<comment type="caution">
    <text evidence="14">The sequence shown here is derived from an EMBL/GenBank/DDBJ whole genome shotgun (WGS) entry which is preliminary data.</text>
</comment>
<accession>A0A9P6MS50</accession>
<evidence type="ECO:0000256" key="7">
    <source>
        <dbReference type="ARBA" id="ARBA00023015"/>
    </source>
</evidence>
<dbReference type="GO" id="GO:0141221">
    <property type="term" value="F:histone deacetylase activity, hydrolytic mechanism"/>
    <property type="evidence" value="ECO:0007669"/>
    <property type="project" value="UniProtKB-EC"/>
</dbReference>
<proteinExistence type="inferred from homology"/>
<name>A0A9P6MS50_9FUNG</name>
<keyword evidence="15" id="KW-1185">Reference proteome</keyword>
<evidence type="ECO:0000256" key="9">
    <source>
        <dbReference type="ARBA" id="ARBA00023242"/>
    </source>
</evidence>
<comment type="similarity">
    <text evidence="2">Belongs to the histone deacetylase family. HD type 2 subfamily.</text>
</comment>
<evidence type="ECO:0000256" key="3">
    <source>
        <dbReference type="ARBA" id="ARBA00012111"/>
    </source>
</evidence>